<sequence length="147" mass="16116">MNPQEAQLALQDIHARSQQVVRKARLPWWHPVGEAICIFALGAAGDLDPDGDGVGFEVVWGAYILLQLALDEAAERRMGIRLRRTARTTALNIAYILLMLTVLIVGAWGFNQLDVPLPATLTGACLAALTLLLAKPMHRARQASLRR</sequence>
<keyword evidence="3" id="KW-1185">Reference proteome</keyword>
<accession>A0A6H9Z897</accession>
<feature type="transmembrane region" description="Helical" evidence="1">
    <location>
        <begin position="26"/>
        <end position="47"/>
    </location>
</feature>
<proteinExistence type="predicted"/>
<feature type="transmembrane region" description="Helical" evidence="1">
    <location>
        <begin position="116"/>
        <end position="134"/>
    </location>
</feature>
<evidence type="ECO:0000256" key="1">
    <source>
        <dbReference type="SAM" id="Phobius"/>
    </source>
</evidence>
<keyword evidence="1" id="KW-1133">Transmembrane helix</keyword>
<feature type="transmembrane region" description="Helical" evidence="1">
    <location>
        <begin position="53"/>
        <end position="70"/>
    </location>
</feature>
<feature type="transmembrane region" description="Helical" evidence="1">
    <location>
        <begin position="90"/>
        <end position="110"/>
    </location>
</feature>
<dbReference type="Proteomes" id="UP000468735">
    <property type="component" value="Unassembled WGS sequence"/>
</dbReference>
<gene>
    <name evidence="2" type="ORF">F8566_10185</name>
</gene>
<keyword evidence="1" id="KW-0812">Transmembrane</keyword>
<comment type="caution">
    <text evidence="2">The sequence shown here is derived from an EMBL/GenBank/DDBJ whole genome shotgun (WGS) entry which is preliminary data.</text>
</comment>
<organism evidence="2 3">
    <name type="scientific">Actinomadura rudentiformis</name>
    <dbReference type="NCBI Taxonomy" id="359158"/>
    <lineage>
        <taxon>Bacteria</taxon>
        <taxon>Bacillati</taxon>
        <taxon>Actinomycetota</taxon>
        <taxon>Actinomycetes</taxon>
        <taxon>Streptosporangiales</taxon>
        <taxon>Thermomonosporaceae</taxon>
        <taxon>Actinomadura</taxon>
    </lineage>
</organism>
<protein>
    <submittedName>
        <fullName evidence="2">Uncharacterized protein</fullName>
    </submittedName>
</protein>
<evidence type="ECO:0000313" key="3">
    <source>
        <dbReference type="Proteomes" id="UP000468735"/>
    </source>
</evidence>
<dbReference type="RefSeq" id="WP_151559810.1">
    <property type="nucleotide sequence ID" value="NZ_WBMT01000004.1"/>
</dbReference>
<reference evidence="2 3" key="1">
    <citation type="submission" date="2019-09" db="EMBL/GenBank/DDBJ databases">
        <title>Actinomadura physcomitrii sp. nov., a novel actinomycete isolated from moss [Physcomitrium sphaericum (Ludw) Fuernr].</title>
        <authorList>
            <person name="Zhuang X."/>
            <person name="Liu C."/>
        </authorList>
    </citation>
    <scope>NUCLEOTIDE SEQUENCE [LARGE SCALE GENOMIC DNA]</scope>
    <source>
        <strain evidence="2 3">HMC1</strain>
    </source>
</reference>
<keyword evidence="1" id="KW-0472">Membrane</keyword>
<dbReference type="AlphaFoldDB" id="A0A6H9Z897"/>
<dbReference type="OrthoDB" id="9902924at2"/>
<name>A0A6H9Z897_9ACTN</name>
<dbReference type="EMBL" id="WBMT01000004">
    <property type="protein sequence ID" value="KAB2350156.1"/>
    <property type="molecule type" value="Genomic_DNA"/>
</dbReference>
<evidence type="ECO:0000313" key="2">
    <source>
        <dbReference type="EMBL" id="KAB2350156.1"/>
    </source>
</evidence>